<comment type="pathway">
    <text evidence="2">Secondary metabolite biosynthesis.</text>
</comment>
<dbReference type="SUPFAM" id="SSF48264">
    <property type="entry name" value="Cytochrome P450"/>
    <property type="match status" value="1"/>
</dbReference>
<evidence type="ECO:0000256" key="8">
    <source>
        <dbReference type="PIRSR" id="PIRSR602403-1"/>
    </source>
</evidence>
<dbReference type="GO" id="GO:0005506">
    <property type="term" value="F:iron ion binding"/>
    <property type="evidence" value="ECO:0007669"/>
    <property type="project" value="InterPro"/>
</dbReference>
<feature type="transmembrane region" description="Helical" evidence="11">
    <location>
        <begin position="67"/>
        <end position="86"/>
    </location>
</feature>
<protein>
    <recommendedName>
        <fullName evidence="14">Cytochrome P450</fullName>
    </recommendedName>
</protein>
<feature type="compositionally biased region" description="Basic and acidic residues" evidence="10">
    <location>
        <begin position="519"/>
        <end position="543"/>
    </location>
</feature>
<accession>A0A8H5GAB7</accession>
<dbReference type="GO" id="GO:0004497">
    <property type="term" value="F:monooxygenase activity"/>
    <property type="evidence" value="ECO:0007669"/>
    <property type="project" value="UniProtKB-KW"/>
</dbReference>
<dbReference type="InterPro" id="IPR002403">
    <property type="entry name" value="Cyt_P450_E_grp-IV"/>
</dbReference>
<keyword evidence="13" id="KW-1185">Reference proteome</keyword>
<keyword evidence="11" id="KW-0472">Membrane</keyword>
<dbReference type="PANTHER" id="PTHR24305">
    <property type="entry name" value="CYTOCHROME P450"/>
    <property type="match status" value="1"/>
</dbReference>
<feature type="region of interest" description="Disordered" evidence="10">
    <location>
        <begin position="347"/>
        <end position="369"/>
    </location>
</feature>
<feature type="compositionally biased region" description="Low complexity" evidence="10">
    <location>
        <begin position="350"/>
        <end position="359"/>
    </location>
</feature>
<comment type="caution">
    <text evidence="12">The sequence shown here is derived from an EMBL/GenBank/DDBJ whole genome shotgun (WGS) entry which is preliminary data.</text>
</comment>
<feature type="transmembrane region" description="Helical" evidence="11">
    <location>
        <begin position="27"/>
        <end position="46"/>
    </location>
</feature>
<organism evidence="12 13">
    <name type="scientific">Tetrapyrgos nigripes</name>
    <dbReference type="NCBI Taxonomy" id="182062"/>
    <lineage>
        <taxon>Eukaryota</taxon>
        <taxon>Fungi</taxon>
        <taxon>Dikarya</taxon>
        <taxon>Basidiomycota</taxon>
        <taxon>Agaricomycotina</taxon>
        <taxon>Agaricomycetes</taxon>
        <taxon>Agaricomycetidae</taxon>
        <taxon>Agaricales</taxon>
        <taxon>Marasmiineae</taxon>
        <taxon>Marasmiaceae</taxon>
        <taxon>Tetrapyrgos</taxon>
    </lineage>
</organism>
<dbReference type="AlphaFoldDB" id="A0A8H5GAB7"/>
<evidence type="ECO:0000313" key="13">
    <source>
        <dbReference type="Proteomes" id="UP000559256"/>
    </source>
</evidence>
<gene>
    <name evidence="12" type="ORF">D9758_010292</name>
</gene>
<evidence type="ECO:0000256" key="1">
    <source>
        <dbReference type="ARBA" id="ARBA00001971"/>
    </source>
</evidence>
<dbReference type="PROSITE" id="PS00086">
    <property type="entry name" value="CYTOCHROME_P450"/>
    <property type="match status" value="1"/>
</dbReference>
<dbReference type="OrthoDB" id="6692864at2759"/>
<keyword evidence="11" id="KW-0812">Transmembrane</keyword>
<dbReference type="PRINTS" id="PR00465">
    <property type="entry name" value="EP450IV"/>
</dbReference>
<keyword evidence="11" id="KW-1133">Transmembrane helix</keyword>
<dbReference type="InterPro" id="IPR050121">
    <property type="entry name" value="Cytochrome_P450_monoxygenase"/>
</dbReference>
<dbReference type="InterPro" id="IPR036396">
    <property type="entry name" value="Cyt_P450_sf"/>
</dbReference>
<evidence type="ECO:0000256" key="9">
    <source>
        <dbReference type="RuleBase" id="RU000461"/>
    </source>
</evidence>
<keyword evidence="6 8" id="KW-0408">Iron</keyword>
<dbReference type="Pfam" id="PF00067">
    <property type="entry name" value="p450"/>
    <property type="match status" value="2"/>
</dbReference>
<dbReference type="GO" id="GO:0016705">
    <property type="term" value="F:oxidoreductase activity, acting on paired donors, with incorporation or reduction of molecular oxygen"/>
    <property type="evidence" value="ECO:0007669"/>
    <property type="project" value="InterPro"/>
</dbReference>
<keyword evidence="7 9" id="KW-0503">Monooxygenase</keyword>
<name>A0A8H5GAB7_9AGAR</name>
<dbReference type="Proteomes" id="UP000559256">
    <property type="component" value="Unassembled WGS sequence"/>
</dbReference>
<dbReference type="PANTHER" id="PTHR24305:SF187">
    <property type="entry name" value="P450, PUTATIVE (EUROFUNG)-RELATED"/>
    <property type="match status" value="1"/>
</dbReference>
<evidence type="ECO:0000256" key="10">
    <source>
        <dbReference type="SAM" id="MobiDB-lite"/>
    </source>
</evidence>
<comment type="cofactor">
    <cofactor evidence="1 8">
        <name>heme</name>
        <dbReference type="ChEBI" id="CHEBI:30413"/>
    </cofactor>
</comment>
<dbReference type="InterPro" id="IPR001128">
    <property type="entry name" value="Cyt_P450"/>
</dbReference>
<dbReference type="GO" id="GO:0020037">
    <property type="term" value="F:heme binding"/>
    <property type="evidence" value="ECO:0007669"/>
    <property type="project" value="InterPro"/>
</dbReference>
<dbReference type="Gene3D" id="1.10.630.10">
    <property type="entry name" value="Cytochrome P450"/>
    <property type="match status" value="1"/>
</dbReference>
<evidence type="ECO:0000256" key="4">
    <source>
        <dbReference type="ARBA" id="ARBA00022723"/>
    </source>
</evidence>
<proteinExistence type="inferred from homology"/>
<keyword evidence="8 9" id="KW-0349">Heme</keyword>
<evidence type="ECO:0000313" key="12">
    <source>
        <dbReference type="EMBL" id="KAF5361309.1"/>
    </source>
</evidence>
<keyword evidence="5 9" id="KW-0560">Oxidoreductase</keyword>
<feature type="binding site" description="axial binding residue" evidence="8">
    <location>
        <position position="609"/>
    </location>
    <ligand>
        <name>heme</name>
        <dbReference type="ChEBI" id="CHEBI:30413"/>
    </ligand>
    <ligandPart>
        <name>Fe</name>
        <dbReference type="ChEBI" id="CHEBI:18248"/>
    </ligandPart>
</feature>
<comment type="similarity">
    <text evidence="3 9">Belongs to the cytochrome P450 family.</text>
</comment>
<dbReference type="InterPro" id="IPR017972">
    <property type="entry name" value="Cyt_P450_CS"/>
</dbReference>
<evidence type="ECO:0000256" key="3">
    <source>
        <dbReference type="ARBA" id="ARBA00010617"/>
    </source>
</evidence>
<evidence type="ECO:0000256" key="5">
    <source>
        <dbReference type="ARBA" id="ARBA00023002"/>
    </source>
</evidence>
<sequence length="677" mass="76340">MNSVVVQAGFAGLANHLLFHYFEPSPANTPLAAVFLVLQPLLLAVLPRHTFITPLSLSLPSFWSTLALTYTTFVLTLASSITLYRLSPFHPLANVPGPMVMKISKAYLLWISMRGERHLVFKKLHDRYGDVVRTGPNEISICQVQAMTQVLGSSGFQKGKAYAVRQSNKSIPQSLVVASSPSLHARKRVLWNHGMSMQALKDYEVVMLQKGKELVEVLRRCATGADKDVDLVKWINYFTFDFMSEMAFGGGSSMLKDGKDTHGMWDILEQHARIMDALAQVPWLSHFVYKVFDFPFAKVGARWAMARVKRGNSESVNANGDGSGDENGDKMRLKDLWWYLTNEDNQDQDSLTTTSTSTKSKSKQKPHLSLPEVASEGIVAILGGSDTTSSVLACLFWLLMIPDNRGWYERVREEIGRVYPKHYENYPKRQTDKEEEEEEEDWDWLEEFKDTKKRNELKVLGACINETLRLFPPTLTNGPREVTSVEEERVVAGYFLPKGTEIYVPPYVIHRNPAYFSDPDRFDPGRWLDPVRTREGEGERDGGSEGESESQGQNKRKGKLGSDIISPGLGTEGETRPEPEPELTTTATHPKHIHTPLAYIPFSYGPRNCVGRALARQELLIIAALLIREFEFEFPRANGESGGEGESGSDWKTWPDRLKDYWVTMRGELKVVVKVRS</sequence>
<evidence type="ECO:0000256" key="6">
    <source>
        <dbReference type="ARBA" id="ARBA00023004"/>
    </source>
</evidence>
<evidence type="ECO:0000256" key="2">
    <source>
        <dbReference type="ARBA" id="ARBA00005179"/>
    </source>
</evidence>
<feature type="region of interest" description="Disordered" evidence="10">
    <location>
        <begin position="519"/>
        <end position="590"/>
    </location>
</feature>
<keyword evidence="4 8" id="KW-0479">Metal-binding</keyword>
<evidence type="ECO:0000256" key="11">
    <source>
        <dbReference type="SAM" id="Phobius"/>
    </source>
</evidence>
<dbReference type="EMBL" id="JAACJM010000041">
    <property type="protein sequence ID" value="KAF5361309.1"/>
    <property type="molecule type" value="Genomic_DNA"/>
</dbReference>
<dbReference type="PRINTS" id="PR00385">
    <property type="entry name" value="P450"/>
</dbReference>
<evidence type="ECO:0000256" key="7">
    <source>
        <dbReference type="ARBA" id="ARBA00023033"/>
    </source>
</evidence>
<reference evidence="12 13" key="1">
    <citation type="journal article" date="2020" name="ISME J.">
        <title>Uncovering the hidden diversity of litter-decomposition mechanisms in mushroom-forming fungi.</title>
        <authorList>
            <person name="Floudas D."/>
            <person name="Bentzer J."/>
            <person name="Ahren D."/>
            <person name="Johansson T."/>
            <person name="Persson P."/>
            <person name="Tunlid A."/>
        </authorList>
    </citation>
    <scope>NUCLEOTIDE SEQUENCE [LARGE SCALE GENOMIC DNA]</scope>
    <source>
        <strain evidence="12 13">CBS 291.85</strain>
    </source>
</reference>
<evidence type="ECO:0008006" key="14">
    <source>
        <dbReference type="Google" id="ProtNLM"/>
    </source>
</evidence>